<evidence type="ECO:0000313" key="3">
    <source>
        <dbReference type="Proteomes" id="UP000237000"/>
    </source>
</evidence>
<keyword evidence="3" id="KW-1185">Reference proteome</keyword>
<dbReference type="Proteomes" id="UP000237000">
    <property type="component" value="Unassembled WGS sequence"/>
</dbReference>
<organism evidence="2 3">
    <name type="scientific">Trema orientale</name>
    <name type="common">Charcoal tree</name>
    <name type="synonym">Celtis orientalis</name>
    <dbReference type="NCBI Taxonomy" id="63057"/>
    <lineage>
        <taxon>Eukaryota</taxon>
        <taxon>Viridiplantae</taxon>
        <taxon>Streptophyta</taxon>
        <taxon>Embryophyta</taxon>
        <taxon>Tracheophyta</taxon>
        <taxon>Spermatophyta</taxon>
        <taxon>Magnoliopsida</taxon>
        <taxon>eudicotyledons</taxon>
        <taxon>Gunneridae</taxon>
        <taxon>Pentapetalae</taxon>
        <taxon>rosids</taxon>
        <taxon>fabids</taxon>
        <taxon>Rosales</taxon>
        <taxon>Cannabaceae</taxon>
        <taxon>Trema</taxon>
    </lineage>
</organism>
<dbReference type="EMBL" id="JXTC01000170">
    <property type="protein sequence ID" value="PON83930.1"/>
    <property type="molecule type" value="Genomic_DNA"/>
</dbReference>
<evidence type="ECO:0000256" key="1">
    <source>
        <dbReference type="SAM" id="MobiDB-lite"/>
    </source>
</evidence>
<feature type="compositionally biased region" description="Basic and acidic residues" evidence="1">
    <location>
        <begin position="33"/>
        <end position="46"/>
    </location>
</feature>
<proteinExistence type="predicted"/>
<dbReference type="AlphaFoldDB" id="A0A2P5EEG8"/>
<protein>
    <submittedName>
        <fullName evidence="2">Uncharacterized protein</fullName>
    </submittedName>
</protein>
<name>A0A2P5EEG8_TREOI</name>
<sequence length="124" mass="12828">MRLGGVNGGLLSVEGESLAGELDTWREAGTRLEEGEERRVLAEEVGGRGGEVEAGFEERGEGEREGPGGVGEDLVFEGDGLFQVLLSLNGEIEVWVSDPLDPGVDEGPGGIEAVGKLCPGSHGP</sequence>
<accession>A0A2P5EEG8</accession>
<comment type="caution">
    <text evidence="2">The sequence shown here is derived from an EMBL/GenBank/DDBJ whole genome shotgun (WGS) entry which is preliminary data.</text>
</comment>
<feature type="region of interest" description="Disordered" evidence="1">
    <location>
        <begin position="99"/>
        <end position="124"/>
    </location>
</feature>
<feature type="region of interest" description="Disordered" evidence="1">
    <location>
        <begin position="33"/>
        <end position="72"/>
    </location>
</feature>
<reference evidence="3" key="1">
    <citation type="submission" date="2016-06" db="EMBL/GenBank/DDBJ databases">
        <title>Parallel loss of symbiosis genes in relatives of nitrogen-fixing non-legume Parasponia.</title>
        <authorList>
            <person name="Van Velzen R."/>
            <person name="Holmer R."/>
            <person name="Bu F."/>
            <person name="Rutten L."/>
            <person name="Van Zeijl A."/>
            <person name="Liu W."/>
            <person name="Santuari L."/>
            <person name="Cao Q."/>
            <person name="Sharma T."/>
            <person name="Shen D."/>
            <person name="Roswanjaya Y."/>
            <person name="Wardhani T."/>
            <person name="Kalhor M.S."/>
            <person name="Jansen J."/>
            <person name="Van den Hoogen J."/>
            <person name="Gungor B."/>
            <person name="Hartog M."/>
            <person name="Hontelez J."/>
            <person name="Verver J."/>
            <person name="Yang W.-C."/>
            <person name="Schijlen E."/>
            <person name="Repin R."/>
            <person name="Schilthuizen M."/>
            <person name="Schranz E."/>
            <person name="Heidstra R."/>
            <person name="Miyata K."/>
            <person name="Fedorova E."/>
            <person name="Kohlen W."/>
            <person name="Bisseling T."/>
            <person name="Smit S."/>
            <person name="Geurts R."/>
        </authorList>
    </citation>
    <scope>NUCLEOTIDE SEQUENCE [LARGE SCALE GENOMIC DNA]</scope>
    <source>
        <strain evidence="3">cv. RG33-2</strain>
    </source>
</reference>
<gene>
    <name evidence="2" type="ORF">TorRG33x02_202240</name>
</gene>
<evidence type="ECO:0000313" key="2">
    <source>
        <dbReference type="EMBL" id="PON83930.1"/>
    </source>
</evidence>
<feature type="compositionally biased region" description="Basic and acidic residues" evidence="1">
    <location>
        <begin position="56"/>
        <end position="66"/>
    </location>
</feature>
<dbReference type="OrthoDB" id="10433902at2759"/>
<dbReference type="InParanoid" id="A0A2P5EEG8"/>